<sequence>MDHIISKGYCNIAASESSSIDHHHVIKSGRDLRPQNCERRSPSISRWFRSNEDRLEETGRKQFDDSLKQVMFLNCWGQV</sequence>
<organism evidence="1">
    <name type="scientific">Mesembryanthemum crystallinum</name>
    <name type="common">Common ice plant</name>
    <name type="synonym">Cryophytum crystallinum</name>
    <dbReference type="NCBI Taxonomy" id="3544"/>
    <lineage>
        <taxon>Eukaryota</taxon>
        <taxon>Viridiplantae</taxon>
        <taxon>Streptophyta</taxon>
        <taxon>Embryophyta</taxon>
        <taxon>Tracheophyta</taxon>
        <taxon>Spermatophyta</taxon>
        <taxon>Magnoliopsida</taxon>
        <taxon>eudicotyledons</taxon>
        <taxon>Gunneridae</taxon>
        <taxon>Pentapetalae</taxon>
        <taxon>Caryophyllales</taxon>
        <taxon>Aizoaceae</taxon>
        <taxon>Mesembryanthemum</taxon>
        <taxon>Mesembryanthemum subgen. Cryophytum</taxon>
    </lineage>
</organism>
<proteinExistence type="evidence at transcript level"/>
<dbReference type="Pfam" id="PF12609">
    <property type="entry name" value="DUF3774"/>
    <property type="match status" value="1"/>
</dbReference>
<evidence type="ECO:0000313" key="1">
    <source>
        <dbReference type="EMBL" id="AAD48449.1"/>
    </source>
</evidence>
<reference evidence="1" key="1">
    <citation type="submission" date="1999-07" db="EMBL/GenBank/DDBJ databases">
        <authorList>
            <person name="Wu S.-M."/>
            <person name="Yen S.-K."/>
            <person name="Yen H.E."/>
        </authorList>
    </citation>
    <scope>NUCLEOTIDE SEQUENCE</scope>
</reference>
<protein>
    <submittedName>
        <fullName evidence="1">Salt-induced SI2 protein</fullName>
    </submittedName>
</protein>
<dbReference type="AlphaFoldDB" id="Q9SWF0"/>
<dbReference type="InterPro" id="IPR022251">
    <property type="entry name" value="DUF3774_wound-induced"/>
</dbReference>
<accession>Q9SWF0</accession>
<dbReference type="EMBL" id="AF165421">
    <property type="protein sequence ID" value="AAD48449.1"/>
    <property type="molecule type" value="mRNA"/>
</dbReference>
<reference evidence="1" key="2">
    <citation type="journal article" date="2000" name="Physiol. Plantarum">
        <title>Isolation of 3 salt-induced low-abundance cDNAs from light-grown callus of Mesembryanthemum crystallinum by suppression subtractive hybridization.</title>
        <authorList>
            <person name="Yen H.E."/>
            <person name="Wu S.M."/>
            <person name="Hung Y.H."/>
            <person name="Yen S.K."/>
        </authorList>
    </citation>
    <scope>NUCLEOTIDE SEQUENCE</scope>
</reference>
<name>Q9SWF0_MESCR</name>